<feature type="transmembrane region" description="Helical" evidence="9">
    <location>
        <begin position="319"/>
        <end position="348"/>
    </location>
</feature>
<feature type="coiled-coil region" evidence="8">
    <location>
        <begin position="212"/>
        <end position="239"/>
    </location>
</feature>
<dbReference type="InterPro" id="IPR004090">
    <property type="entry name" value="Chemotax_Me-accpt_rcpt"/>
</dbReference>
<feature type="domain" description="HAMP" evidence="11">
    <location>
        <begin position="342"/>
        <end position="394"/>
    </location>
</feature>
<dbReference type="Pfam" id="PF00015">
    <property type="entry name" value="MCPsignal"/>
    <property type="match status" value="1"/>
</dbReference>
<evidence type="ECO:0000256" key="1">
    <source>
        <dbReference type="ARBA" id="ARBA00004141"/>
    </source>
</evidence>
<dbReference type="PROSITE" id="PS50885">
    <property type="entry name" value="HAMP"/>
    <property type="match status" value="1"/>
</dbReference>
<dbReference type="AlphaFoldDB" id="A0A4S4AZC8"/>
<name>A0A4S4AZC8_9RHOO</name>
<dbReference type="PROSITE" id="PS50111">
    <property type="entry name" value="CHEMOTAXIS_TRANSDUC_2"/>
    <property type="match status" value="1"/>
</dbReference>
<dbReference type="InterPro" id="IPR004089">
    <property type="entry name" value="MCPsignal_dom"/>
</dbReference>
<evidence type="ECO:0000256" key="6">
    <source>
        <dbReference type="ARBA" id="ARBA00029447"/>
    </source>
</evidence>
<dbReference type="CDD" id="cd06225">
    <property type="entry name" value="HAMP"/>
    <property type="match status" value="1"/>
</dbReference>
<keyword evidence="4 9" id="KW-0472">Membrane</keyword>
<evidence type="ECO:0000256" key="9">
    <source>
        <dbReference type="SAM" id="Phobius"/>
    </source>
</evidence>
<dbReference type="Pfam" id="PF00672">
    <property type="entry name" value="HAMP"/>
    <property type="match status" value="1"/>
</dbReference>
<evidence type="ECO:0000259" key="11">
    <source>
        <dbReference type="PROSITE" id="PS50885"/>
    </source>
</evidence>
<feature type="transmembrane region" description="Helical" evidence="9">
    <location>
        <begin position="21"/>
        <end position="40"/>
    </location>
</feature>
<evidence type="ECO:0000256" key="3">
    <source>
        <dbReference type="ARBA" id="ARBA00022989"/>
    </source>
</evidence>
<evidence type="ECO:0000313" key="12">
    <source>
        <dbReference type="EMBL" id="THF65529.1"/>
    </source>
</evidence>
<dbReference type="GO" id="GO:0006935">
    <property type="term" value="P:chemotaxis"/>
    <property type="evidence" value="ECO:0007669"/>
    <property type="project" value="InterPro"/>
</dbReference>
<comment type="caution">
    <text evidence="12">The sequence shown here is derived from an EMBL/GenBank/DDBJ whole genome shotgun (WGS) entry which is preliminary data.</text>
</comment>
<evidence type="ECO:0000256" key="2">
    <source>
        <dbReference type="ARBA" id="ARBA00022692"/>
    </source>
</evidence>
<comment type="similarity">
    <text evidence="6">Belongs to the methyl-accepting chemotaxis (MCP) protein family.</text>
</comment>
<evidence type="ECO:0000256" key="8">
    <source>
        <dbReference type="SAM" id="Coils"/>
    </source>
</evidence>
<reference evidence="12 13" key="1">
    <citation type="submission" date="2019-04" db="EMBL/GenBank/DDBJ databases">
        <title>Azoarcus nasutitermitis sp. nov. isolated from termite nest.</title>
        <authorList>
            <person name="Lin S.-Y."/>
            <person name="Hameed A."/>
            <person name="Hsu Y.-H."/>
            <person name="Young C.-C."/>
        </authorList>
    </citation>
    <scope>NUCLEOTIDE SEQUENCE [LARGE SCALE GENOMIC DNA]</scope>
    <source>
        <strain evidence="12 13">CC-YHH838</strain>
    </source>
</reference>
<dbReference type="CDD" id="cd11386">
    <property type="entry name" value="MCP_signal"/>
    <property type="match status" value="1"/>
</dbReference>
<dbReference type="Gene3D" id="1.10.287.950">
    <property type="entry name" value="Methyl-accepting chemotaxis protein"/>
    <property type="match status" value="1"/>
</dbReference>
<organism evidence="12 13">
    <name type="scientific">Pseudothauera nasutitermitis</name>
    <dbReference type="NCBI Taxonomy" id="2565930"/>
    <lineage>
        <taxon>Bacteria</taxon>
        <taxon>Pseudomonadati</taxon>
        <taxon>Pseudomonadota</taxon>
        <taxon>Betaproteobacteria</taxon>
        <taxon>Rhodocyclales</taxon>
        <taxon>Zoogloeaceae</taxon>
        <taxon>Pseudothauera</taxon>
    </lineage>
</organism>
<dbReference type="SMART" id="SM00283">
    <property type="entry name" value="MA"/>
    <property type="match status" value="1"/>
</dbReference>
<dbReference type="GO" id="GO:0004888">
    <property type="term" value="F:transmembrane signaling receptor activity"/>
    <property type="evidence" value="ECO:0007669"/>
    <property type="project" value="InterPro"/>
</dbReference>
<dbReference type="FunFam" id="1.10.287.950:FF:000001">
    <property type="entry name" value="Methyl-accepting chemotaxis sensory transducer"/>
    <property type="match status" value="1"/>
</dbReference>
<dbReference type="GO" id="GO:0016020">
    <property type="term" value="C:membrane"/>
    <property type="evidence" value="ECO:0007669"/>
    <property type="project" value="UniProtKB-SubCell"/>
</dbReference>
<gene>
    <name evidence="12" type="ORF">E6C76_08075</name>
</gene>
<evidence type="ECO:0000259" key="10">
    <source>
        <dbReference type="PROSITE" id="PS50111"/>
    </source>
</evidence>
<evidence type="ECO:0000256" key="7">
    <source>
        <dbReference type="PROSITE-ProRule" id="PRU00284"/>
    </source>
</evidence>
<dbReference type="SUPFAM" id="SSF58104">
    <property type="entry name" value="Methyl-accepting chemotaxis protein (MCP) signaling domain"/>
    <property type="match status" value="1"/>
</dbReference>
<keyword evidence="13" id="KW-1185">Reference proteome</keyword>
<evidence type="ECO:0000256" key="4">
    <source>
        <dbReference type="ARBA" id="ARBA00023136"/>
    </source>
</evidence>
<protein>
    <submittedName>
        <fullName evidence="12">Methyl-accepting chemotaxis protein</fullName>
    </submittedName>
</protein>
<dbReference type="PANTHER" id="PTHR32089">
    <property type="entry name" value="METHYL-ACCEPTING CHEMOTAXIS PROTEIN MCPB"/>
    <property type="match status" value="1"/>
</dbReference>
<dbReference type="EMBL" id="SSOC01000003">
    <property type="protein sequence ID" value="THF65529.1"/>
    <property type="molecule type" value="Genomic_DNA"/>
</dbReference>
<keyword evidence="2 9" id="KW-0812">Transmembrane</keyword>
<keyword evidence="8" id="KW-0175">Coiled coil</keyword>
<dbReference type="GO" id="GO:0007165">
    <property type="term" value="P:signal transduction"/>
    <property type="evidence" value="ECO:0007669"/>
    <property type="project" value="UniProtKB-KW"/>
</dbReference>
<accession>A0A4S4AZC8</accession>
<evidence type="ECO:0000256" key="5">
    <source>
        <dbReference type="ARBA" id="ARBA00023224"/>
    </source>
</evidence>
<keyword evidence="3 9" id="KW-1133">Transmembrane helix</keyword>
<dbReference type="Proteomes" id="UP000308430">
    <property type="component" value="Unassembled WGS sequence"/>
</dbReference>
<feature type="domain" description="Methyl-accepting transducer" evidence="10">
    <location>
        <begin position="399"/>
        <end position="635"/>
    </location>
</feature>
<dbReference type="RefSeq" id="WP_136347734.1">
    <property type="nucleotide sequence ID" value="NZ_SSOC01000003.1"/>
</dbReference>
<dbReference type="PRINTS" id="PR00260">
    <property type="entry name" value="CHEMTRNSDUCR"/>
</dbReference>
<evidence type="ECO:0000313" key="13">
    <source>
        <dbReference type="Proteomes" id="UP000308430"/>
    </source>
</evidence>
<comment type="subcellular location">
    <subcellularLocation>
        <location evidence="1">Membrane</location>
        <topology evidence="1">Multi-pass membrane protein</topology>
    </subcellularLocation>
</comment>
<keyword evidence="5 7" id="KW-0807">Transducer</keyword>
<proteinExistence type="inferred from homology"/>
<dbReference type="SMART" id="SM00304">
    <property type="entry name" value="HAMP"/>
    <property type="match status" value="1"/>
</dbReference>
<dbReference type="InterPro" id="IPR003660">
    <property type="entry name" value="HAMP_dom"/>
</dbReference>
<dbReference type="OrthoDB" id="343520at2"/>
<dbReference type="PANTHER" id="PTHR32089:SF119">
    <property type="entry name" value="METHYL-ACCEPTING CHEMOTAXIS PROTEIN CTPL"/>
    <property type="match status" value="1"/>
</dbReference>
<sequence>MRTFFLPAVGLMDRLSYRAKFMLLGSALTLVLLVPLYTLFVNLDHDIQMAEQELAGLQMLKPLNRATQLIQQHRGLSAGVLNGNEAMRERRAAIEKDAAAALDGTEAALSPTLRGSEGWRAIRADWAEISSQGLSWPPAENLQRHSGLVARILAFMTDLADEAQLTAAGELRAYYFMDTLVEKMPVMMESLGILRASGTGILSAQEIDLEARRRLTALLDRLEHTLDQQNISMEKLMHLAPEMRGALDAPMREFSEAASRIFAVVRDDILPERFATLPAEYYALTTGTIDTGYRAMFETLLPQFETQLNANKEQARKALLGQFALCGVVVVLVAYLGIGTYYGVLGAVRVISDGARRMASGDMTVRFATAGHDELHAAGRDLNHMAVSIRELLVRIQGSAAELRGSAGTLATSSHQIADSAASQSDSASNMAAAVEQMTVGVDHIAKSAQDAESCSRESGSVAEHGGRIVGHVVSEISEIADTVNRSSSLIEALGRQSDEISAIVGTIKEIADQTNLLALNAAIEAARAGESGRGFAVVADEVRKLAERTTKSTQEIAEMIRAVQEGTLTAVDSMKHGVDCVASGVEEARCAGETIRQVQEHSGRVMASVVDITSALREQAAASTEIARNVEHIAQMAEENNAAASSNAQTADALLQLAETLSGEVGRFRT</sequence>